<sequence>MLSEYPITVSCGILISVERNDVVRTPHDIFPEIFQSEDVLQLLLADETLRQYHYHHVGMQRRPIPTHIRVDFLGSQISKTHFPLRAQIPLYVGCFPEEEELGEQGVVVVVEAVVTADSSWEGRPGATVGFCVVIGAVMKVKVGVVVVAVVGV</sequence>
<keyword evidence="2" id="KW-1185">Reference proteome</keyword>
<organism evidence="1 2">
    <name type="scientific">Linum trigynum</name>
    <dbReference type="NCBI Taxonomy" id="586398"/>
    <lineage>
        <taxon>Eukaryota</taxon>
        <taxon>Viridiplantae</taxon>
        <taxon>Streptophyta</taxon>
        <taxon>Embryophyta</taxon>
        <taxon>Tracheophyta</taxon>
        <taxon>Spermatophyta</taxon>
        <taxon>Magnoliopsida</taxon>
        <taxon>eudicotyledons</taxon>
        <taxon>Gunneridae</taxon>
        <taxon>Pentapetalae</taxon>
        <taxon>rosids</taxon>
        <taxon>fabids</taxon>
        <taxon>Malpighiales</taxon>
        <taxon>Linaceae</taxon>
        <taxon>Linum</taxon>
    </lineage>
</organism>
<dbReference type="AlphaFoldDB" id="A0AAV2ERN6"/>
<accession>A0AAV2ERN6</accession>
<protein>
    <submittedName>
        <fullName evidence="1">Uncharacterized protein</fullName>
    </submittedName>
</protein>
<proteinExistence type="predicted"/>
<gene>
    <name evidence="1" type="ORF">LTRI10_LOCUS29510</name>
</gene>
<dbReference type="Proteomes" id="UP001497516">
    <property type="component" value="Chromosome 5"/>
</dbReference>
<dbReference type="EMBL" id="OZ034818">
    <property type="protein sequence ID" value="CAL1388586.1"/>
    <property type="molecule type" value="Genomic_DNA"/>
</dbReference>
<evidence type="ECO:0000313" key="2">
    <source>
        <dbReference type="Proteomes" id="UP001497516"/>
    </source>
</evidence>
<reference evidence="1 2" key="1">
    <citation type="submission" date="2024-04" db="EMBL/GenBank/DDBJ databases">
        <authorList>
            <person name="Fracassetti M."/>
        </authorList>
    </citation>
    <scope>NUCLEOTIDE SEQUENCE [LARGE SCALE GENOMIC DNA]</scope>
</reference>
<name>A0AAV2ERN6_9ROSI</name>
<evidence type="ECO:0000313" key="1">
    <source>
        <dbReference type="EMBL" id="CAL1388586.1"/>
    </source>
</evidence>